<reference evidence="2 3" key="1">
    <citation type="submission" date="2019-12" db="EMBL/GenBank/DDBJ databases">
        <title>Genomic-based taxomic classification of the family Erythrobacteraceae.</title>
        <authorList>
            <person name="Xu L."/>
        </authorList>
    </citation>
    <scope>NUCLEOTIDE SEQUENCE [LARGE SCALE GENOMIC DNA]</scope>
    <source>
        <strain evidence="2 3">S36</strain>
    </source>
</reference>
<dbReference type="Gene3D" id="3.40.50.1820">
    <property type="entry name" value="alpha/beta hydrolase"/>
    <property type="match status" value="1"/>
</dbReference>
<dbReference type="RefSeq" id="WP_161390775.1">
    <property type="nucleotide sequence ID" value="NZ_JBHSCP010000001.1"/>
</dbReference>
<feature type="domain" description="Dienelactone hydrolase" evidence="1">
    <location>
        <begin position="62"/>
        <end position="288"/>
    </location>
</feature>
<dbReference type="PANTHER" id="PTHR46623:SF10">
    <property type="entry name" value="CARBOXYMETHYLENEBUTENOLIDASE HOMOLOG"/>
    <property type="match status" value="1"/>
</dbReference>
<comment type="caution">
    <text evidence="2">The sequence shown here is derived from an EMBL/GenBank/DDBJ whole genome shotgun (WGS) entry which is preliminary data.</text>
</comment>
<dbReference type="SUPFAM" id="SSF53474">
    <property type="entry name" value="alpha/beta-Hydrolases"/>
    <property type="match status" value="1"/>
</dbReference>
<keyword evidence="2" id="KW-0378">Hydrolase</keyword>
<sequence length="291" mass="30651">MCDIDHLAEMKPTGKGFNRRQFGAMGMAAGLAACAPIEGGNAAAAGGLSEKNVSFPAPGGTMDAFFVHPGSGKHPAIIIWPDIAGLRDAFKVMARRLAGSGYAVLVVNPYYRDQPAPQFADFDDWRAQGGMEKVGPWRAKNDAKGVQDTARAVVAWLDTQGAVDTAKGIGNQGYCMGGPYTVWTAAAVPTRVKAAASFHGGGLVGDAADAPINLLKNTQASYLIAIAKNDDARAPTEKDALRAAAQQAGRKAEVEVYPADHGWCVLDSPVYDQVQADRAWGRMLAVYSEAL</sequence>
<proteinExistence type="predicted"/>
<accession>A0A6I4TRL7</accession>
<evidence type="ECO:0000313" key="2">
    <source>
        <dbReference type="EMBL" id="MXO97780.1"/>
    </source>
</evidence>
<dbReference type="InterPro" id="IPR002925">
    <property type="entry name" value="Dienelactn_hydro"/>
</dbReference>
<dbReference type="AlphaFoldDB" id="A0A6I4TRL7"/>
<dbReference type="EMBL" id="WTYJ01000001">
    <property type="protein sequence ID" value="MXO97780.1"/>
    <property type="molecule type" value="Genomic_DNA"/>
</dbReference>
<protein>
    <submittedName>
        <fullName evidence="2">Dienelactone hydrolase family protein</fullName>
    </submittedName>
</protein>
<name>A0A6I4TRL7_9SPHN</name>
<organism evidence="2 3">
    <name type="scientific">Croceibacterium xixiisoli</name>
    <dbReference type="NCBI Taxonomy" id="1476466"/>
    <lineage>
        <taxon>Bacteria</taxon>
        <taxon>Pseudomonadati</taxon>
        <taxon>Pseudomonadota</taxon>
        <taxon>Alphaproteobacteria</taxon>
        <taxon>Sphingomonadales</taxon>
        <taxon>Erythrobacteraceae</taxon>
        <taxon>Croceibacterium</taxon>
    </lineage>
</organism>
<dbReference type="InterPro" id="IPR051049">
    <property type="entry name" value="Dienelactone_hydrolase-like"/>
</dbReference>
<dbReference type="GO" id="GO:0016787">
    <property type="term" value="F:hydrolase activity"/>
    <property type="evidence" value="ECO:0007669"/>
    <property type="project" value="UniProtKB-KW"/>
</dbReference>
<evidence type="ECO:0000259" key="1">
    <source>
        <dbReference type="Pfam" id="PF01738"/>
    </source>
</evidence>
<dbReference type="Proteomes" id="UP000469430">
    <property type="component" value="Unassembled WGS sequence"/>
</dbReference>
<evidence type="ECO:0000313" key="3">
    <source>
        <dbReference type="Proteomes" id="UP000469430"/>
    </source>
</evidence>
<dbReference type="OrthoDB" id="9787933at2"/>
<dbReference type="InterPro" id="IPR029058">
    <property type="entry name" value="AB_hydrolase_fold"/>
</dbReference>
<keyword evidence="3" id="KW-1185">Reference proteome</keyword>
<gene>
    <name evidence="2" type="ORF">GRI97_02105</name>
</gene>
<dbReference type="PANTHER" id="PTHR46623">
    <property type="entry name" value="CARBOXYMETHYLENEBUTENOLIDASE-RELATED"/>
    <property type="match status" value="1"/>
</dbReference>
<dbReference type="Pfam" id="PF01738">
    <property type="entry name" value="DLH"/>
    <property type="match status" value="1"/>
</dbReference>